<dbReference type="RefSeq" id="WP_152609068.1">
    <property type="nucleotide sequence ID" value="NZ_CAXKXZ010000003.1"/>
</dbReference>
<dbReference type="SUPFAM" id="SSF57783">
    <property type="entry name" value="Zinc beta-ribbon"/>
    <property type="match status" value="1"/>
</dbReference>
<dbReference type="Pfam" id="PF01807">
    <property type="entry name" value="Zn_ribbon_DnaG"/>
    <property type="match status" value="1"/>
</dbReference>
<dbReference type="GO" id="GO:0008270">
    <property type="term" value="F:zinc ion binding"/>
    <property type="evidence" value="ECO:0007669"/>
    <property type="project" value="InterPro"/>
</dbReference>
<proteinExistence type="predicted"/>
<accession>A0A068Z6Y4</accession>
<dbReference type="EMBL" id="CP050855">
    <property type="protein sequence ID" value="QLH61834.1"/>
    <property type="molecule type" value="Genomic_DNA"/>
</dbReference>
<dbReference type="AlphaFoldDB" id="A0A068Z6Y4"/>
<dbReference type="Gene3D" id="3.90.580.10">
    <property type="entry name" value="Zinc finger, CHC2-type domain"/>
    <property type="match status" value="1"/>
</dbReference>
<dbReference type="GO" id="GO:0003899">
    <property type="term" value="F:DNA-directed RNA polymerase activity"/>
    <property type="evidence" value="ECO:0007669"/>
    <property type="project" value="InterPro"/>
</dbReference>
<protein>
    <submittedName>
        <fullName evidence="1">Uncharacterized protein</fullName>
    </submittedName>
</protein>
<dbReference type="GO" id="GO:0003677">
    <property type="term" value="F:DNA binding"/>
    <property type="evidence" value="ECO:0007669"/>
    <property type="project" value="InterPro"/>
</dbReference>
<sequence length="128" mass="13566">MGRMTPAELEQLKRDVSLLKVAESQGHSFKKHGKDGYTCLCPFHREKTPSCVISPAKNLYHYFGCGAAGSVLDWLQHTERLTFPQTLVRLRELAGAPSVAAVAGAEAGRGTAGSGAGYALRCGTECGG</sequence>
<dbReference type="STRING" id="138074.SYMBAF_160153"/>
<dbReference type="GeneID" id="93735148"/>
<organism evidence="1 2">
    <name type="scientific">Serratia symbiotica</name>
    <dbReference type="NCBI Taxonomy" id="138074"/>
    <lineage>
        <taxon>Bacteria</taxon>
        <taxon>Pseudomonadati</taxon>
        <taxon>Pseudomonadota</taxon>
        <taxon>Gammaproteobacteria</taxon>
        <taxon>Enterobacterales</taxon>
        <taxon>Yersiniaceae</taxon>
        <taxon>Serratia</taxon>
    </lineage>
</organism>
<dbReference type="InterPro" id="IPR036977">
    <property type="entry name" value="DNA_primase_Znf_CHC2"/>
</dbReference>
<dbReference type="GO" id="GO:0006269">
    <property type="term" value="P:DNA replication, synthesis of primer"/>
    <property type="evidence" value="ECO:0007669"/>
    <property type="project" value="TreeGrafter"/>
</dbReference>
<name>A0A068Z6Y4_9GAMM</name>
<evidence type="ECO:0000313" key="2">
    <source>
        <dbReference type="Proteomes" id="UP000042738"/>
    </source>
</evidence>
<gene>
    <name evidence="1" type="ORF">SYMBAF_01225</name>
</gene>
<dbReference type="SMART" id="SM00400">
    <property type="entry name" value="ZnF_CHCC"/>
    <property type="match status" value="1"/>
</dbReference>
<dbReference type="InterPro" id="IPR002694">
    <property type="entry name" value="Znf_CHC2"/>
</dbReference>
<evidence type="ECO:0000313" key="1">
    <source>
        <dbReference type="EMBL" id="QLH61834.1"/>
    </source>
</evidence>
<dbReference type="GO" id="GO:0005737">
    <property type="term" value="C:cytoplasm"/>
    <property type="evidence" value="ECO:0007669"/>
    <property type="project" value="TreeGrafter"/>
</dbReference>
<dbReference type="PANTHER" id="PTHR30313:SF2">
    <property type="entry name" value="DNA PRIMASE"/>
    <property type="match status" value="1"/>
</dbReference>
<dbReference type="PANTHER" id="PTHR30313">
    <property type="entry name" value="DNA PRIMASE"/>
    <property type="match status" value="1"/>
</dbReference>
<reference evidence="1 2" key="1">
    <citation type="journal article" date="2014" name="Genome Announc.">
        <title>Whole-Genome Sequence of Serratia symbiotica Strain CWBI-2.3T, a Free-Living Symbiont of the Black Bean Aphid Aphis fabae.</title>
        <authorList>
            <person name="Foray V."/>
            <person name="Grigorescu A.S."/>
            <person name="Sabri A."/>
            <person name="Haubruge E."/>
            <person name="Lognay G."/>
            <person name="Francis F."/>
            <person name="Fauconnier M.L."/>
            <person name="Hance T."/>
            <person name="Thonart P."/>
        </authorList>
    </citation>
    <scope>NUCLEOTIDE SEQUENCE [LARGE SCALE GENOMIC DNA]</scope>
    <source>
        <strain evidence="1">CWBI-2.3</strain>
    </source>
</reference>
<dbReference type="Proteomes" id="UP000042738">
    <property type="component" value="Chromosome"/>
</dbReference>
<dbReference type="InterPro" id="IPR050219">
    <property type="entry name" value="DnaG_primase"/>
</dbReference>